<sequence length="121" mass="13394">MFKKMDIPITAEKVRTSGQRLTGDCGPLKRSADKEGMAGAIFHGVGEGRICFMEAAAIAKRKDLEVKPLTKEEVFEVAGPWFGMIIVVDNHVSNKFTIETLGWKPIGPISIMHITKNHWKG</sequence>
<dbReference type="OrthoDB" id="10262413at2759"/>
<organism evidence="2">
    <name type="scientific">Candida tenuis (strain ATCC 10573 / BCRC 21748 / CBS 615 / JCM 9827 / NBRC 10315 / NRRL Y-1498 / VKM Y-70)</name>
    <name type="common">Yeast</name>
    <name type="synonym">Yamadazyma tenuis</name>
    <dbReference type="NCBI Taxonomy" id="590646"/>
    <lineage>
        <taxon>Eukaryota</taxon>
        <taxon>Fungi</taxon>
        <taxon>Dikarya</taxon>
        <taxon>Ascomycota</taxon>
        <taxon>Saccharomycotina</taxon>
        <taxon>Pichiomycetes</taxon>
        <taxon>Debaryomycetaceae</taxon>
        <taxon>Yamadazyma</taxon>
    </lineage>
</organism>
<feature type="non-terminal residue" evidence="1">
    <location>
        <position position="1"/>
    </location>
</feature>
<gene>
    <name evidence="1" type="ORF">CANTEDRAFT_134298</name>
</gene>
<reference evidence="1 2" key="1">
    <citation type="journal article" date="2011" name="Proc. Natl. Acad. Sci. U.S.A.">
        <title>Comparative genomics of xylose-fermenting fungi for enhanced biofuel production.</title>
        <authorList>
            <person name="Wohlbach D.J."/>
            <person name="Kuo A."/>
            <person name="Sato T.K."/>
            <person name="Potts K.M."/>
            <person name="Salamov A.A."/>
            <person name="LaButti K.M."/>
            <person name="Sun H."/>
            <person name="Clum A."/>
            <person name="Pangilinan J.L."/>
            <person name="Lindquist E.A."/>
            <person name="Lucas S."/>
            <person name="Lapidus A."/>
            <person name="Jin M."/>
            <person name="Gunawan C."/>
            <person name="Balan V."/>
            <person name="Dale B.E."/>
            <person name="Jeffries T.W."/>
            <person name="Zinkel R."/>
            <person name="Barry K.W."/>
            <person name="Grigoriev I.V."/>
            <person name="Gasch A.P."/>
        </authorList>
    </citation>
    <scope>NUCLEOTIDE SEQUENCE [LARGE SCALE GENOMIC DNA]</scope>
    <source>
        <strain evidence="2">ATCC 10573 / BCRC 21748 / CBS 615 / JCM 9827 / NBRC 10315 / NRRL Y-1498 / VKM Y-70</strain>
    </source>
</reference>
<dbReference type="EMBL" id="GL996521">
    <property type="protein sequence ID" value="EGV63716.1"/>
    <property type="molecule type" value="Genomic_DNA"/>
</dbReference>
<dbReference type="HOGENOM" id="CLU_2037759_0_0_1"/>
<protein>
    <submittedName>
        <fullName evidence="1">Uncharacterized protein</fullName>
    </submittedName>
</protein>
<evidence type="ECO:0000313" key="1">
    <source>
        <dbReference type="EMBL" id="EGV63716.1"/>
    </source>
</evidence>
<keyword evidence="2" id="KW-1185">Reference proteome</keyword>
<dbReference type="Proteomes" id="UP000000707">
    <property type="component" value="Unassembled WGS sequence"/>
</dbReference>
<name>G3B3R7_CANTC</name>
<accession>G3B3R7</accession>
<dbReference type="AlphaFoldDB" id="G3B3R7"/>
<evidence type="ECO:0000313" key="2">
    <source>
        <dbReference type="Proteomes" id="UP000000707"/>
    </source>
</evidence>
<proteinExistence type="predicted"/>